<dbReference type="PANTHER" id="PTHR24286:SF228">
    <property type="entry name" value="C-22 STEROL DESATURASE ERG5"/>
    <property type="match status" value="1"/>
</dbReference>
<protein>
    <recommendedName>
        <fullName evidence="6">sterol 22-desaturase</fullName>
        <ecNumber evidence="6">1.14.19.41</ecNumber>
    </recommendedName>
</protein>
<dbReference type="InterPro" id="IPR036396">
    <property type="entry name" value="Cyt_P450_sf"/>
</dbReference>
<accession>A0A8H7UQ94</accession>
<gene>
    <name evidence="9" type="ORF">INT44_003227</name>
</gene>
<dbReference type="Pfam" id="PF00067">
    <property type="entry name" value="p450"/>
    <property type="match status" value="1"/>
</dbReference>
<dbReference type="Proteomes" id="UP000612746">
    <property type="component" value="Unassembled WGS sequence"/>
</dbReference>
<comment type="caution">
    <text evidence="9">The sequence shown here is derived from an EMBL/GenBank/DDBJ whole genome shotgun (WGS) entry which is preliminary data.</text>
</comment>
<comment type="similarity">
    <text evidence="2 8">Belongs to the cytochrome P450 family.</text>
</comment>
<evidence type="ECO:0000256" key="1">
    <source>
        <dbReference type="ARBA" id="ARBA00001971"/>
    </source>
</evidence>
<dbReference type="AlphaFoldDB" id="A0A8H7UQ94"/>
<reference evidence="9" key="1">
    <citation type="submission" date="2020-12" db="EMBL/GenBank/DDBJ databases">
        <title>Metabolic potential, ecology and presence of endohyphal bacteria is reflected in genomic diversity of Mucoromycotina.</title>
        <authorList>
            <person name="Muszewska A."/>
            <person name="Okrasinska A."/>
            <person name="Steczkiewicz K."/>
            <person name="Drgas O."/>
            <person name="Orlowska M."/>
            <person name="Perlinska-Lenart U."/>
            <person name="Aleksandrzak-Piekarczyk T."/>
            <person name="Szatraj K."/>
            <person name="Zielenkiewicz U."/>
            <person name="Pilsyk S."/>
            <person name="Malc E."/>
            <person name="Mieczkowski P."/>
            <person name="Kruszewska J.S."/>
            <person name="Biernat P."/>
            <person name="Pawlowska J."/>
        </authorList>
    </citation>
    <scope>NUCLEOTIDE SEQUENCE</scope>
    <source>
        <strain evidence="9">WA0000051536</strain>
    </source>
</reference>
<dbReference type="Gene3D" id="1.10.630.10">
    <property type="entry name" value="Cytochrome P450"/>
    <property type="match status" value="1"/>
</dbReference>
<dbReference type="EC" id="1.14.19.41" evidence="6"/>
<dbReference type="GO" id="GO:0000249">
    <property type="term" value="F:C-22 sterol desaturase (NADPH) activity"/>
    <property type="evidence" value="ECO:0007669"/>
    <property type="project" value="UniProtKB-EC"/>
</dbReference>
<evidence type="ECO:0000256" key="8">
    <source>
        <dbReference type="RuleBase" id="RU000461"/>
    </source>
</evidence>
<dbReference type="InterPro" id="IPR017972">
    <property type="entry name" value="Cyt_P450_CS"/>
</dbReference>
<dbReference type="InterPro" id="IPR002403">
    <property type="entry name" value="Cyt_P450_E_grp-IV"/>
</dbReference>
<dbReference type="EMBL" id="JAEPRA010000004">
    <property type="protein sequence ID" value="KAG2186999.1"/>
    <property type="molecule type" value="Genomic_DNA"/>
</dbReference>
<evidence type="ECO:0000256" key="7">
    <source>
        <dbReference type="PIRSR" id="PIRSR602403-1"/>
    </source>
</evidence>
<keyword evidence="5 7" id="KW-0408">Iron</keyword>
<evidence type="ECO:0000313" key="10">
    <source>
        <dbReference type="Proteomes" id="UP000612746"/>
    </source>
</evidence>
<comment type="cofactor">
    <cofactor evidence="1 7">
        <name>heme</name>
        <dbReference type="ChEBI" id="CHEBI:30413"/>
    </cofactor>
</comment>
<proteinExistence type="inferred from homology"/>
<dbReference type="PRINTS" id="PR00385">
    <property type="entry name" value="P450"/>
</dbReference>
<evidence type="ECO:0000256" key="6">
    <source>
        <dbReference type="ARBA" id="ARBA00039038"/>
    </source>
</evidence>
<keyword evidence="7 8" id="KW-0349">Heme</keyword>
<keyword evidence="8" id="KW-0503">Monooxygenase</keyword>
<keyword evidence="10" id="KW-1185">Reference proteome</keyword>
<keyword evidence="4 8" id="KW-0560">Oxidoreductase</keyword>
<dbReference type="GO" id="GO:0016125">
    <property type="term" value="P:sterol metabolic process"/>
    <property type="evidence" value="ECO:0007669"/>
    <property type="project" value="TreeGrafter"/>
</dbReference>
<evidence type="ECO:0000313" key="9">
    <source>
        <dbReference type="EMBL" id="KAG2186999.1"/>
    </source>
</evidence>
<dbReference type="PANTHER" id="PTHR24286">
    <property type="entry name" value="CYTOCHROME P450 26"/>
    <property type="match status" value="1"/>
</dbReference>
<name>A0A8H7UQ94_9FUNG</name>
<dbReference type="GO" id="GO:0020037">
    <property type="term" value="F:heme binding"/>
    <property type="evidence" value="ECO:0007669"/>
    <property type="project" value="InterPro"/>
</dbReference>
<keyword evidence="3 7" id="KW-0479">Metal-binding</keyword>
<feature type="binding site" description="axial binding residue" evidence="7">
    <location>
        <position position="452"/>
    </location>
    <ligand>
        <name>heme</name>
        <dbReference type="ChEBI" id="CHEBI:30413"/>
    </ligand>
    <ligandPart>
        <name>Fe</name>
        <dbReference type="ChEBI" id="CHEBI:18248"/>
    </ligandPart>
</feature>
<evidence type="ECO:0000256" key="3">
    <source>
        <dbReference type="ARBA" id="ARBA00022723"/>
    </source>
</evidence>
<evidence type="ECO:0000256" key="5">
    <source>
        <dbReference type="ARBA" id="ARBA00023004"/>
    </source>
</evidence>
<sequence>MSLSFDNHAFKAAQSAVKTFFQKNTGPNSGVSTTAVVVTTLVGLFAYEQYVYLKKKQNLPGPKYKIPIIGALMDSMNPTFEGYLSKWKSGELSCVGVFDRFVVIASTCELSRKILNSPVYVVPTVVDSMRTILCPDNWVFMEGKEHVEYRKGLNVLFTRKALGIYVPIQDRVYTKHFKEWLALDGKSEQYQWRFRELNMEASLRVFLGDFLTDEVCSTISQKYFDITAALELVNFPWPFPGTKVWKAMRARQYIVHHFIAGVQDSRKRLSAGGGVTCMMDAWIKSMNEDQVKGGRMFGDREIALTILTFLFASQDATSSALTWAFQLLADHPDVLARVREEQIAVRGDDVEGNLTIDVLESMTYTRQVVKEILRLRPPVLMVPYQAKKDWKINDNYTVPKGAMLIPTTYPALHDPVAYPEPESFNPDRWGPEGHAEKYPKNFMVFGNGPHHCLGKEYAFLHLIGIVAQASMQLDWVHHRTKDSDKISIFATIYPVDGCIMSFTPRA</sequence>
<evidence type="ECO:0000256" key="2">
    <source>
        <dbReference type="ARBA" id="ARBA00010617"/>
    </source>
</evidence>
<dbReference type="OrthoDB" id="1372046at2759"/>
<organism evidence="9 10">
    <name type="scientific">Umbelopsis vinacea</name>
    <dbReference type="NCBI Taxonomy" id="44442"/>
    <lineage>
        <taxon>Eukaryota</taxon>
        <taxon>Fungi</taxon>
        <taxon>Fungi incertae sedis</taxon>
        <taxon>Mucoromycota</taxon>
        <taxon>Mucoromycotina</taxon>
        <taxon>Umbelopsidomycetes</taxon>
        <taxon>Umbelopsidales</taxon>
        <taxon>Umbelopsidaceae</taxon>
        <taxon>Umbelopsis</taxon>
    </lineage>
</organism>
<dbReference type="GO" id="GO:0005506">
    <property type="term" value="F:iron ion binding"/>
    <property type="evidence" value="ECO:0007669"/>
    <property type="project" value="InterPro"/>
</dbReference>
<dbReference type="SUPFAM" id="SSF48264">
    <property type="entry name" value="Cytochrome P450"/>
    <property type="match status" value="1"/>
</dbReference>
<dbReference type="InterPro" id="IPR001128">
    <property type="entry name" value="Cyt_P450"/>
</dbReference>
<dbReference type="CDD" id="cd11082">
    <property type="entry name" value="CYP61_CYP710"/>
    <property type="match status" value="1"/>
</dbReference>
<dbReference type="FunFam" id="1.10.630.10:FF:000021">
    <property type="entry name" value="Cytochrome P450 61"/>
    <property type="match status" value="1"/>
</dbReference>
<dbReference type="PROSITE" id="PS00086">
    <property type="entry name" value="CYTOCHROME_P450"/>
    <property type="match status" value="1"/>
</dbReference>
<evidence type="ECO:0000256" key="4">
    <source>
        <dbReference type="ARBA" id="ARBA00023002"/>
    </source>
</evidence>
<dbReference type="PRINTS" id="PR00465">
    <property type="entry name" value="EP450IV"/>
</dbReference>
<dbReference type="GO" id="GO:0004497">
    <property type="term" value="F:monooxygenase activity"/>
    <property type="evidence" value="ECO:0007669"/>
    <property type="project" value="UniProtKB-KW"/>
</dbReference>